<feature type="region of interest" description="Disordered" evidence="8">
    <location>
        <begin position="574"/>
        <end position="638"/>
    </location>
</feature>
<keyword evidence="5 7" id="KW-0802">TPR repeat</keyword>
<feature type="region of interest" description="Disordered" evidence="8">
    <location>
        <begin position="1"/>
        <end position="23"/>
    </location>
</feature>
<evidence type="ECO:0000256" key="6">
    <source>
        <dbReference type="ARBA" id="ARBA00023242"/>
    </source>
</evidence>
<evidence type="ECO:0000256" key="8">
    <source>
        <dbReference type="SAM" id="MobiDB-lite"/>
    </source>
</evidence>
<dbReference type="GO" id="GO:0003729">
    <property type="term" value="F:mRNA binding"/>
    <property type="evidence" value="ECO:0007669"/>
    <property type="project" value="UniProtKB-ARBA"/>
</dbReference>
<reference evidence="10 11" key="1">
    <citation type="journal article" date="2011" name="Science">
        <title>The Selaginella genome identifies genetic changes associated with the evolution of vascular plants.</title>
        <authorList>
            <person name="Banks J.A."/>
            <person name="Nishiyama T."/>
            <person name="Hasebe M."/>
            <person name="Bowman J.L."/>
            <person name="Gribskov M."/>
            <person name="dePamphilis C."/>
            <person name="Albert V.A."/>
            <person name="Aono N."/>
            <person name="Aoyama T."/>
            <person name="Ambrose B.A."/>
            <person name="Ashton N.W."/>
            <person name="Axtell M.J."/>
            <person name="Barker E."/>
            <person name="Barker M.S."/>
            <person name="Bennetzen J.L."/>
            <person name="Bonawitz N.D."/>
            <person name="Chapple C."/>
            <person name="Cheng C."/>
            <person name="Correa L.G."/>
            <person name="Dacre M."/>
            <person name="DeBarry J."/>
            <person name="Dreyer I."/>
            <person name="Elias M."/>
            <person name="Engstrom E.M."/>
            <person name="Estelle M."/>
            <person name="Feng L."/>
            <person name="Finet C."/>
            <person name="Floyd S.K."/>
            <person name="Frommer W.B."/>
            <person name="Fujita T."/>
            <person name="Gramzow L."/>
            <person name="Gutensohn M."/>
            <person name="Harholt J."/>
            <person name="Hattori M."/>
            <person name="Heyl A."/>
            <person name="Hirai T."/>
            <person name="Hiwatashi Y."/>
            <person name="Ishikawa M."/>
            <person name="Iwata M."/>
            <person name="Karol K.G."/>
            <person name="Koehler B."/>
            <person name="Kolukisaoglu U."/>
            <person name="Kubo M."/>
            <person name="Kurata T."/>
            <person name="Lalonde S."/>
            <person name="Li K."/>
            <person name="Li Y."/>
            <person name="Litt A."/>
            <person name="Lyons E."/>
            <person name="Manning G."/>
            <person name="Maruyama T."/>
            <person name="Michael T.P."/>
            <person name="Mikami K."/>
            <person name="Miyazaki S."/>
            <person name="Morinaga S."/>
            <person name="Murata T."/>
            <person name="Mueller-Roeber B."/>
            <person name="Nelson D.R."/>
            <person name="Obara M."/>
            <person name="Oguri Y."/>
            <person name="Olmstead R.G."/>
            <person name="Onodera N."/>
            <person name="Petersen B.L."/>
            <person name="Pils B."/>
            <person name="Prigge M."/>
            <person name="Rensing S.A."/>
            <person name="Riano-Pachon D.M."/>
            <person name="Roberts A.W."/>
            <person name="Sato Y."/>
            <person name="Scheller H.V."/>
            <person name="Schulz B."/>
            <person name="Schulz C."/>
            <person name="Shakirov E.V."/>
            <person name="Shibagaki N."/>
            <person name="Shinohara N."/>
            <person name="Shippen D.E."/>
            <person name="Soerensen I."/>
            <person name="Sotooka R."/>
            <person name="Sugimoto N."/>
            <person name="Sugita M."/>
            <person name="Sumikawa N."/>
            <person name="Tanurdzic M."/>
            <person name="Theissen G."/>
            <person name="Ulvskov P."/>
            <person name="Wakazuki S."/>
            <person name="Weng J.K."/>
            <person name="Willats W.W."/>
            <person name="Wipf D."/>
            <person name="Wolf P.G."/>
            <person name="Yang L."/>
            <person name="Zimmer A.D."/>
            <person name="Zhu Q."/>
            <person name="Mitros T."/>
            <person name="Hellsten U."/>
            <person name="Loque D."/>
            <person name="Otillar R."/>
            <person name="Salamov A."/>
            <person name="Schmutz J."/>
            <person name="Shapiro H."/>
            <person name="Lindquist E."/>
            <person name="Lucas S."/>
            <person name="Rokhsar D."/>
            <person name="Grigoriev I.V."/>
        </authorList>
    </citation>
    <scope>NUCLEOTIDE SEQUENCE [LARGE SCALE GENOMIC DNA]</scope>
</reference>
<dbReference type="SUPFAM" id="SSF48452">
    <property type="entry name" value="TPR-like"/>
    <property type="match status" value="2"/>
</dbReference>
<evidence type="ECO:0000256" key="4">
    <source>
        <dbReference type="ARBA" id="ARBA00022737"/>
    </source>
</evidence>
<dbReference type="SMART" id="SM00028">
    <property type="entry name" value="TPR"/>
    <property type="match status" value="3"/>
</dbReference>
<dbReference type="Pfam" id="PF12807">
    <property type="entry name" value="eIF3_p135"/>
    <property type="match status" value="1"/>
</dbReference>
<dbReference type="GO" id="GO:0005829">
    <property type="term" value="C:cytosol"/>
    <property type="evidence" value="ECO:0007669"/>
    <property type="project" value="UniProtKB-SubCell"/>
</dbReference>
<keyword evidence="3" id="KW-0963">Cytoplasm</keyword>
<dbReference type="Pfam" id="PF15044">
    <property type="entry name" value="CLU_N"/>
    <property type="match status" value="1"/>
</dbReference>
<feature type="compositionally biased region" description="Basic residues" evidence="8">
    <location>
        <begin position="1"/>
        <end position="17"/>
    </location>
</feature>
<gene>
    <name evidence="10" type="ORF">SELMODRAFT_10032</name>
</gene>
<dbReference type="GO" id="GO:0005737">
    <property type="term" value="C:cytoplasm"/>
    <property type="evidence" value="ECO:0000318"/>
    <property type="project" value="GO_Central"/>
</dbReference>
<accession>D8RLI5</accession>
<sequence length="1145" mass="126477">MAPRAGRAKVHKPKGEKKKKEEKTLPVMLDVTVHLPSGTQITLKGISTDRILDVRRLLAVNVETCHLTNFSLAHEIKGGRLRDSLEIAVLKPCVLTLVEEDYTEEKAITHVRRLLDIVSSTACFGPSGKQLTDTHDGSHKENSPSTEDSAKLGTSKSKGKSEAAAVIAEAKEASEKGDIDKLCPPSKLGQFYQFFSFSHLTAPIQCKNLLLKFCCFDLRPATFILQVRLCNGKLVTAVACTSGFYNAGKPQTKFYQLVNLLRHASKAFANAYDDLIKAFVERNKFGNIPYGLRSNTWVVPPTAAEAPSTFPPLPSEDETWGGNGGGQGRDDESVEKEWSRDFMVLARMPCKTDEERQVRDRKAFLLHSLFVDTCLVHATSVLKDAEQLPDVPLIDDRGHFLVKEAGSLNVLLAQDVTDASKKVDFKIDTIHSRQLTPEELSQKNLFKGIAADESTTVHDTATLGVVLIRHKKYMALVEARGLKEAQGMINLPNDLQVEEQAEGGANALNVNSLRSLLHQTASVSVDPEEVRKSRDVLQRIMAESLKGLQNESDRTDGFIRWELGACWVQHLQTQANSEKADAKGSNKQDPKKKTNEKLVDKKTVLEKTKPLDSLRDHVSDSQESSSASLEKPKEVDPLKVQSEAHLKSLLGDAAFTRLKESDIGLHSKTVPELVAGADQYYNDVALPKLVSDFASLELSPVDGRTLTDFMHTRGLRMRSLGRVAELSKKLPHIQSLCVHEMVVRAFKHVLRAMVAAVTHPSELAVSIAVALNAMLGTPSKESMLVSSNTSELLTWKWLEAFTLKRFGWTLSVDPRPELRKYAVLRGICHKVGVEIAPRDYDYQSPNPFSSADIISMVPVYKQAACSSADGRTLLESSKTALDKGKLDDAVAYGTKALAKLVAVCGSYHRMTAGAYSLLAVVLYHTGDFNQATIYQQKALDINERELGLDHPDTMKSYGDLAVFYYRLQHTELALKYVNRALYLLHLICGPSHPNTAATYINVAMMEEGLGNVHIALRYLHEALKCNQRLLGADHIQTAASYHAIAIALSLMEAYSLSVQHEQTTLQILQAKLGPDDLRTQDAAAWLDYFDSKAVEQQEAARTGAPKPDASIASKGHLSVSDLLEYINAEAELKRKELENIKRKPK</sequence>
<dbReference type="KEGG" id="smo:SELMODRAFT_10032"/>
<dbReference type="PROSITE" id="PS51823">
    <property type="entry name" value="CLU"/>
    <property type="match status" value="1"/>
</dbReference>
<evidence type="ECO:0000313" key="10">
    <source>
        <dbReference type="EMBL" id="EFJ26734.1"/>
    </source>
</evidence>
<dbReference type="Proteomes" id="UP000001514">
    <property type="component" value="Unassembled WGS sequence"/>
</dbReference>
<dbReference type="eggNOG" id="KOG1839">
    <property type="taxonomic scope" value="Eukaryota"/>
</dbReference>
<dbReference type="InterPro" id="IPR011990">
    <property type="entry name" value="TPR-like_helical_dom_sf"/>
</dbReference>
<evidence type="ECO:0000256" key="2">
    <source>
        <dbReference type="ARBA" id="ARBA00004514"/>
    </source>
</evidence>
<dbReference type="InterPro" id="IPR028275">
    <property type="entry name" value="CLU_N"/>
</dbReference>
<dbReference type="FunCoup" id="D8RLI5">
    <property type="interactions" value="1698"/>
</dbReference>
<dbReference type="Pfam" id="PF13424">
    <property type="entry name" value="TPR_12"/>
    <property type="match status" value="2"/>
</dbReference>
<feature type="compositionally biased region" description="Basic and acidic residues" evidence="8">
    <location>
        <begin position="578"/>
        <end position="620"/>
    </location>
</feature>
<dbReference type="EMBL" id="GL377583">
    <property type="protein sequence ID" value="EFJ26734.1"/>
    <property type="molecule type" value="Genomic_DNA"/>
</dbReference>
<dbReference type="Gramene" id="EFJ26734">
    <property type="protein sequence ID" value="EFJ26734"/>
    <property type="gene ID" value="SELMODRAFT_10032"/>
</dbReference>
<feature type="region of interest" description="Disordered" evidence="8">
    <location>
        <begin position="128"/>
        <end position="158"/>
    </location>
</feature>
<keyword evidence="11" id="KW-1185">Reference proteome</keyword>
<feature type="domain" description="Clu" evidence="9">
    <location>
        <begin position="316"/>
        <end position="582"/>
    </location>
</feature>
<dbReference type="Gene3D" id="1.25.40.10">
    <property type="entry name" value="Tetratricopeptide repeat domain"/>
    <property type="match status" value="1"/>
</dbReference>
<evidence type="ECO:0000259" key="9">
    <source>
        <dbReference type="PROSITE" id="PS51823"/>
    </source>
</evidence>
<proteinExistence type="predicted"/>
<evidence type="ECO:0000256" key="5">
    <source>
        <dbReference type="ARBA" id="ARBA00022803"/>
    </source>
</evidence>
<evidence type="ECO:0000256" key="7">
    <source>
        <dbReference type="PROSITE-ProRule" id="PRU00339"/>
    </source>
</evidence>
<evidence type="ECO:0000256" key="3">
    <source>
        <dbReference type="ARBA" id="ARBA00022490"/>
    </source>
</evidence>
<organism evidence="11">
    <name type="scientific">Selaginella moellendorffii</name>
    <name type="common">Spikemoss</name>
    <dbReference type="NCBI Taxonomy" id="88036"/>
    <lineage>
        <taxon>Eukaryota</taxon>
        <taxon>Viridiplantae</taxon>
        <taxon>Streptophyta</taxon>
        <taxon>Embryophyta</taxon>
        <taxon>Tracheophyta</taxon>
        <taxon>Lycopodiopsida</taxon>
        <taxon>Selaginellales</taxon>
        <taxon>Selaginellaceae</taxon>
        <taxon>Selaginella</taxon>
    </lineage>
</organism>
<comment type="subcellular location">
    <subcellularLocation>
        <location evidence="2">Cytoplasm</location>
        <location evidence="2">Cytosol</location>
    </subcellularLocation>
    <subcellularLocation>
        <location evidence="1">Nucleus</location>
    </subcellularLocation>
</comment>
<name>D8RLI5_SELML</name>
<dbReference type="STRING" id="88036.D8RLI5"/>
<feature type="compositionally biased region" description="Polar residues" evidence="8">
    <location>
        <begin position="143"/>
        <end position="156"/>
    </location>
</feature>
<dbReference type="InParanoid" id="D8RLI5"/>
<feature type="compositionally biased region" description="Basic and acidic residues" evidence="8">
    <location>
        <begin position="132"/>
        <end position="142"/>
    </location>
</feature>
<feature type="non-terminal residue" evidence="10">
    <location>
        <position position="1145"/>
    </location>
</feature>
<dbReference type="InterPro" id="IPR027523">
    <property type="entry name" value="CLU_prot"/>
</dbReference>
<dbReference type="FunFam" id="1.25.40.10:FF:000024">
    <property type="entry name" value="Tetratricopeptide repeat (TPR)-like superfamily protein"/>
    <property type="match status" value="1"/>
</dbReference>
<dbReference type="GO" id="GO:0005634">
    <property type="term" value="C:nucleus"/>
    <property type="evidence" value="ECO:0007669"/>
    <property type="project" value="UniProtKB-SubCell"/>
</dbReference>
<evidence type="ECO:0000256" key="1">
    <source>
        <dbReference type="ARBA" id="ARBA00004123"/>
    </source>
</evidence>
<dbReference type="AlphaFoldDB" id="D8RLI5"/>
<dbReference type="InterPro" id="IPR033646">
    <property type="entry name" value="CLU-central"/>
</dbReference>
<dbReference type="InterPro" id="IPR025697">
    <property type="entry name" value="CLU_dom"/>
</dbReference>
<evidence type="ECO:0000313" key="11">
    <source>
        <dbReference type="Proteomes" id="UP000001514"/>
    </source>
</evidence>
<feature type="repeat" description="TPR" evidence="7">
    <location>
        <begin position="912"/>
        <end position="945"/>
    </location>
</feature>
<keyword evidence="6" id="KW-0539">Nucleus</keyword>
<dbReference type="GO" id="GO:0019750">
    <property type="term" value="P:chloroplast localization"/>
    <property type="evidence" value="ECO:0007669"/>
    <property type="project" value="UniProtKB-ARBA"/>
</dbReference>
<keyword evidence="4" id="KW-0677">Repeat</keyword>
<dbReference type="InterPro" id="IPR019734">
    <property type="entry name" value="TPR_rpt"/>
</dbReference>
<dbReference type="CDD" id="cd15466">
    <property type="entry name" value="CLU-central"/>
    <property type="match status" value="1"/>
</dbReference>
<dbReference type="PANTHER" id="PTHR12601">
    <property type="entry name" value="EUKARYOTIC TRANSLATION INITIATION FACTOR 3 SUBUNIT EIF-3"/>
    <property type="match status" value="1"/>
</dbReference>
<protein>
    <recommendedName>
        <fullName evidence="9">Clu domain-containing protein</fullName>
    </recommendedName>
</protein>
<dbReference type="PROSITE" id="PS50005">
    <property type="entry name" value="TPR"/>
    <property type="match status" value="1"/>
</dbReference>
<dbReference type="OMA" id="RKWTWVE"/>
<feature type="region of interest" description="Disordered" evidence="8">
    <location>
        <begin position="307"/>
        <end position="333"/>
    </location>
</feature>
<dbReference type="HOGENOM" id="CLU_001902_1_0_1"/>
<dbReference type="PANTHER" id="PTHR12601:SF17">
    <property type="entry name" value="PROTEIN REDUCED CHLOROPLAST COVERAGE 1"/>
    <property type="match status" value="1"/>
</dbReference>